<gene>
    <name evidence="1" type="ORF">B5V02_02920</name>
</gene>
<sequence length="337" mass="37493">MISTKRVEQLKYQSRHIELSRPRDPDLGVLQVLPGTWSNVPDMIGRGWNAIALPFVSDMSGIDYRLLVNQYNEVLKFTLVDKGVKNRGIQRGSPSFNTDQIVVALDYEQRIEQIAADDFPASGLQGERDTTIHHEPGLWLFMTNQAEPHCNISRLGTIPHGDSLLALGAGTRSVAPPKIPAINGLPIGVNQTLTNPYLAPYAHFHANPFKGVFDPTEPHKLLVGAIPGTVKWTTKLEVSTRVETGGIVNIPFIVRQANAAEMISTFWIYELEETDTYGNPRLIMQYLQIVLLDFFTRRDGLPGPIRWPHVSINTMEKTAEPDAEKAVVPAAEVEKTL</sequence>
<dbReference type="InterPro" id="IPR047975">
    <property type="entry name" value="Heme_bind_FMP"/>
</dbReference>
<evidence type="ECO:0000313" key="2">
    <source>
        <dbReference type="Proteomes" id="UP000248616"/>
    </source>
</evidence>
<dbReference type="Proteomes" id="UP000248616">
    <property type="component" value="Unassembled WGS sequence"/>
</dbReference>
<protein>
    <submittedName>
        <fullName evidence="1">Uncharacterized protein</fullName>
    </submittedName>
</protein>
<dbReference type="OrthoDB" id="118689at2"/>
<dbReference type="NCBIfam" id="NF040572">
    <property type="entry name" value="heme_bind_FMP"/>
    <property type="match status" value="1"/>
</dbReference>
<organism evidence="1 2">
    <name type="scientific">Mesorhizobium kowhaii</name>
    <dbReference type="NCBI Taxonomy" id="1300272"/>
    <lineage>
        <taxon>Bacteria</taxon>
        <taxon>Pseudomonadati</taxon>
        <taxon>Pseudomonadota</taxon>
        <taxon>Alphaproteobacteria</taxon>
        <taxon>Hyphomicrobiales</taxon>
        <taxon>Phyllobacteriaceae</taxon>
        <taxon>Mesorhizobium</taxon>
    </lineage>
</organism>
<proteinExistence type="predicted"/>
<reference evidence="2" key="1">
    <citation type="submission" date="2017-03" db="EMBL/GenBank/DDBJ databases">
        <authorList>
            <person name="Safronova V.I."/>
            <person name="Sazanova A.L."/>
            <person name="Chirak E.R."/>
        </authorList>
    </citation>
    <scope>NUCLEOTIDE SEQUENCE [LARGE SCALE GENOMIC DNA]</scope>
    <source>
        <strain evidence="2">Ach-343</strain>
    </source>
</reference>
<accession>A0A2W7CBQ8</accession>
<dbReference type="RefSeq" id="WP_111542762.1">
    <property type="nucleotide sequence ID" value="NZ_MZXV01000013.1"/>
</dbReference>
<keyword evidence="2" id="KW-1185">Reference proteome</keyword>
<dbReference type="AlphaFoldDB" id="A0A2W7CBQ8"/>
<name>A0A2W7CBQ8_9HYPH</name>
<comment type="caution">
    <text evidence="1">The sequence shown here is derived from an EMBL/GenBank/DDBJ whole genome shotgun (WGS) entry which is preliminary data.</text>
</comment>
<dbReference type="EMBL" id="MZXV01000013">
    <property type="protein sequence ID" value="PZV39008.1"/>
    <property type="molecule type" value="Genomic_DNA"/>
</dbReference>
<evidence type="ECO:0000313" key="1">
    <source>
        <dbReference type="EMBL" id="PZV39008.1"/>
    </source>
</evidence>